<dbReference type="SUPFAM" id="SSF56219">
    <property type="entry name" value="DNase I-like"/>
    <property type="match status" value="1"/>
</dbReference>
<reference evidence="1 2" key="1">
    <citation type="submission" date="2022-03" db="EMBL/GenBank/DDBJ databases">
        <authorList>
            <person name="Nunn A."/>
            <person name="Chopra R."/>
            <person name="Nunn A."/>
            <person name="Contreras Garrido A."/>
        </authorList>
    </citation>
    <scope>NUCLEOTIDE SEQUENCE [LARGE SCALE GENOMIC DNA]</scope>
</reference>
<protein>
    <recommendedName>
        <fullName evidence="3">Endonuclease/exonuclease/phosphatase domain-containing protein</fullName>
    </recommendedName>
</protein>
<name>A0AAU9SHD3_THLAR</name>
<accession>A0AAU9SHD3</accession>
<proteinExistence type="predicted"/>
<gene>
    <name evidence="1" type="ORF">TAV2_LOCUS16008</name>
</gene>
<organism evidence="1 2">
    <name type="scientific">Thlaspi arvense</name>
    <name type="common">Field penny-cress</name>
    <dbReference type="NCBI Taxonomy" id="13288"/>
    <lineage>
        <taxon>Eukaryota</taxon>
        <taxon>Viridiplantae</taxon>
        <taxon>Streptophyta</taxon>
        <taxon>Embryophyta</taxon>
        <taxon>Tracheophyta</taxon>
        <taxon>Spermatophyta</taxon>
        <taxon>Magnoliopsida</taxon>
        <taxon>eudicotyledons</taxon>
        <taxon>Gunneridae</taxon>
        <taxon>Pentapetalae</taxon>
        <taxon>rosids</taxon>
        <taxon>malvids</taxon>
        <taxon>Brassicales</taxon>
        <taxon>Brassicaceae</taxon>
        <taxon>Thlaspideae</taxon>
        <taxon>Thlaspi</taxon>
    </lineage>
</organism>
<dbReference type="PANTHER" id="PTHR33710:SF77">
    <property type="entry name" value="DNASE I-LIKE SUPERFAMILY PROTEIN"/>
    <property type="match status" value="1"/>
</dbReference>
<dbReference type="Proteomes" id="UP000836841">
    <property type="component" value="Chromosome 5"/>
</dbReference>
<dbReference type="PANTHER" id="PTHR33710">
    <property type="entry name" value="BNAC02G09200D PROTEIN"/>
    <property type="match status" value="1"/>
</dbReference>
<dbReference type="AlphaFoldDB" id="A0AAU9SHD3"/>
<dbReference type="InterPro" id="IPR036691">
    <property type="entry name" value="Endo/exonu/phosph_ase_sf"/>
</dbReference>
<keyword evidence="2" id="KW-1185">Reference proteome</keyword>
<dbReference type="EMBL" id="OU466861">
    <property type="protein sequence ID" value="CAH2065463.1"/>
    <property type="molecule type" value="Genomic_DNA"/>
</dbReference>
<evidence type="ECO:0000313" key="1">
    <source>
        <dbReference type="EMBL" id="CAH2065463.1"/>
    </source>
</evidence>
<evidence type="ECO:0000313" key="2">
    <source>
        <dbReference type="Proteomes" id="UP000836841"/>
    </source>
</evidence>
<sequence length="184" mass="21141">MVICVAISRIKIEVFGKLARLTNVHAKFFDLPFIGCTFTWSNNHETGVVAKKLDRILVNDQWQLSFPNFVGVFGKPGISDHSPCCVFLDSLKPKPKRPFKFYTLLNQHPEFSELIKMLCVSKKLKELKSIIRHFSRENYLEIEKRVKESYADLLQCQQDLLTSPSDVGGCNLLALKRQCSFRCI</sequence>
<evidence type="ECO:0008006" key="3">
    <source>
        <dbReference type="Google" id="ProtNLM"/>
    </source>
</evidence>